<keyword evidence="3" id="KW-0813">Transport</keyword>
<dbReference type="RefSeq" id="WP_088216364.1">
    <property type="nucleotide sequence ID" value="NZ_NIPW01000031.1"/>
</dbReference>
<evidence type="ECO:0000313" key="9">
    <source>
        <dbReference type="Proteomes" id="UP000196878"/>
    </source>
</evidence>
<dbReference type="GO" id="GO:0046872">
    <property type="term" value="F:metal ion binding"/>
    <property type="evidence" value="ECO:0007669"/>
    <property type="project" value="InterPro"/>
</dbReference>
<dbReference type="OrthoDB" id="7346865at2"/>
<evidence type="ECO:0000256" key="7">
    <source>
        <dbReference type="SAM" id="SignalP"/>
    </source>
</evidence>
<reference evidence="8 9" key="1">
    <citation type="submission" date="2016-12" db="EMBL/GenBank/DDBJ databases">
        <title>Comparison of Traditional DNA-DNA Hybridization with In Silico Genomic Analysis.</title>
        <authorList>
            <person name="Nicholson A.C."/>
            <person name="Humrighouse B.W."/>
            <person name="Graziano J."/>
            <person name="Lasker B."/>
            <person name="Whitney A.M."/>
            <person name="Mcquiston J.R."/>
        </authorList>
    </citation>
    <scope>NUCLEOTIDE SEQUENCE [LARGE SCALE GENOMIC DNA]</scope>
    <source>
        <strain evidence="8 9">H2240</strain>
    </source>
</reference>
<keyword evidence="5" id="KW-0864">Zinc transport</keyword>
<dbReference type="Gene3D" id="3.40.50.1980">
    <property type="entry name" value="Nitrogenase molybdenum iron protein domain"/>
    <property type="match status" value="3"/>
</dbReference>
<feature type="chain" id="PRO_5011990260" description="High-affinity zinc uptake system protein ZnuA" evidence="7">
    <location>
        <begin position="18"/>
        <end position="326"/>
    </location>
</feature>
<sequence length="326" mass="34398">MRYLIPLLTAFAAPATAAPTVVTDIPPVHSLAAQVMEGVAEPVLLLDRGADAHDFQLRPSQARALGSADLVVWIGPEMSPWMARGIGKTPALALLHAPGTEVRSFGEDGHADGHDDHGHDQEGHGHDSHGHNDDGDETDHAAGDDHAGHHHEGHHHEGLDPHAWLDPANAAHWLEAIAAELSRLDPEHAATYARNAASAKERVSALDARLKAELAVAKDRPIVLFHDAYGYFAAHYGLDILATVSDGEAATPGAQRLSALRGEIADAACIFPEANHDPAYLRLLTEGTTVKIGGALDPEGSRLEPGAALYADLMTGLADTVSACLK</sequence>
<protein>
    <recommendedName>
        <fullName evidence="2">High-affinity zinc uptake system protein ZnuA</fullName>
    </recommendedName>
</protein>
<dbReference type="PANTHER" id="PTHR42953:SF3">
    <property type="entry name" value="HIGH-AFFINITY ZINC UPTAKE SYSTEM PROTEIN ZNUA"/>
    <property type="match status" value="1"/>
</dbReference>
<evidence type="ECO:0000256" key="3">
    <source>
        <dbReference type="ARBA" id="ARBA00022448"/>
    </source>
</evidence>
<evidence type="ECO:0000256" key="4">
    <source>
        <dbReference type="ARBA" id="ARBA00022729"/>
    </source>
</evidence>
<accession>A0A212A8C4</accession>
<dbReference type="InterPro" id="IPR050492">
    <property type="entry name" value="Bact_metal-bind_prot9"/>
</dbReference>
<feature type="signal peptide" evidence="7">
    <location>
        <begin position="1"/>
        <end position="17"/>
    </location>
</feature>
<dbReference type="Pfam" id="PF01297">
    <property type="entry name" value="ZnuA"/>
    <property type="match status" value="1"/>
</dbReference>
<keyword evidence="4 7" id="KW-0732">Signal</keyword>
<name>A0A212A8C4_9RHOB</name>
<feature type="compositionally biased region" description="Basic and acidic residues" evidence="6">
    <location>
        <begin position="104"/>
        <end position="147"/>
    </location>
</feature>
<dbReference type="PANTHER" id="PTHR42953">
    <property type="entry name" value="HIGH-AFFINITY ZINC UPTAKE SYSTEM PROTEIN ZNUA-RELATED"/>
    <property type="match status" value="1"/>
</dbReference>
<gene>
    <name evidence="8" type="ORF">CDV49_15735</name>
</gene>
<evidence type="ECO:0000256" key="6">
    <source>
        <dbReference type="SAM" id="MobiDB-lite"/>
    </source>
</evidence>
<feature type="region of interest" description="Disordered" evidence="6">
    <location>
        <begin position="103"/>
        <end position="163"/>
    </location>
</feature>
<evidence type="ECO:0000256" key="2">
    <source>
        <dbReference type="ARBA" id="ARBA00015915"/>
    </source>
</evidence>
<keyword evidence="5" id="KW-0406">Ion transport</keyword>
<comment type="similarity">
    <text evidence="1">Belongs to the bacterial solute-binding protein 9 family.</text>
</comment>
<keyword evidence="5" id="KW-0862">Zinc</keyword>
<organism evidence="8 9">
    <name type="scientific">Haematobacter genomosp. 1</name>
    <dbReference type="NCBI Taxonomy" id="366618"/>
    <lineage>
        <taxon>Bacteria</taxon>
        <taxon>Pseudomonadati</taxon>
        <taxon>Pseudomonadota</taxon>
        <taxon>Alphaproteobacteria</taxon>
        <taxon>Rhodobacterales</taxon>
        <taxon>Paracoccaceae</taxon>
        <taxon>Haematobacter</taxon>
    </lineage>
</organism>
<comment type="caution">
    <text evidence="8">The sequence shown here is derived from an EMBL/GenBank/DDBJ whole genome shotgun (WGS) entry which is preliminary data.</text>
</comment>
<dbReference type="InterPro" id="IPR006127">
    <property type="entry name" value="ZnuA-like"/>
</dbReference>
<dbReference type="Proteomes" id="UP000196878">
    <property type="component" value="Unassembled WGS sequence"/>
</dbReference>
<dbReference type="AlphaFoldDB" id="A0A212A8C4"/>
<evidence type="ECO:0000256" key="5">
    <source>
        <dbReference type="ARBA" id="ARBA00022906"/>
    </source>
</evidence>
<dbReference type="SUPFAM" id="SSF53807">
    <property type="entry name" value="Helical backbone' metal receptor"/>
    <property type="match status" value="1"/>
</dbReference>
<keyword evidence="9" id="KW-1185">Reference proteome</keyword>
<evidence type="ECO:0000256" key="1">
    <source>
        <dbReference type="ARBA" id="ARBA00011028"/>
    </source>
</evidence>
<dbReference type="GO" id="GO:0006829">
    <property type="term" value="P:zinc ion transport"/>
    <property type="evidence" value="ECO:0007669"/>
    <property type="project" value="UniProtKB-KW"/>
</dbReference>
<evidence type="ECO:0000313" key="8">
    <source>
        <dbReference type="EMBL" id="OWJ76062.1"/>
    </source>
</evidence>
<dbReference type="EMBL" id="NIPW01000031">
    <property type="protein sequence ID" value="OWJ76062.1"/>
    <property type="molecule type" value="Genomic_DNA"/>
</dbReference>
<proteinExistence type="inferred from homology"/>